<proteinExistence type="predicted"/>
<gene>
    <name evidence="1" type="ORF">MNBD_ALPHA05-1228</name>
</gene>
<reference evidence="1" key="1">
    <citation type="submission" date="2018-06" db="EMBL/GenBank/DDBJ databases">
        <authorList>
            <person name="Zhirakovskaya E."/>
        </authorList>
    </citation>
    <scope>NUCLEOTIDE SEQUENCE</scope>
</reference>
<dbReference type="EMBL" id="UOEH01000235">
    <property type="protein sequence ID" value="VAV97741.1"/>
    <property type="molecule type" value="Genomic_DNA"/>
</dbReference>
<dbReference type="AlphaFoldDB" id="A0A3B0S3N8"/>
<evidence type="ECO:0000313" key="1">
    <source>
        <dbReference type="EMBL" id="VAV97741.1"/>
    </source>
</evidence>
<feature type="non-terminal residue" evidence="1">
    <location>
        <position position="154"/>
    </location>
</feature>
<protein>
    <submittedName>
        <fullName evidence="1">Uncharacterized protein</fullName>
    </submittedName>
</protein>
<accession>A0A3B0S3N8</accession>
<name>A0A3B0S3N8_9ZZZZ</name>
<sequence length="154" mass="16904">MRVRKFGIAIILSCSAVMTPAKSQVANQSAELVAPEGLDWVDGLTEFCRSVAGDRAISPLYQKGFLDGASVECDGSCIDKLISGDFQFIEMEINEKMGEPKTTSYSFSPGAGRFRLERVSAGHDDCVLFDQMQEKFLASGLLPSEEYRGLLDKY</sequence>
<organism evidence="1">
    <name type="scientific">hydrothermal vent metagenome</name>
    <dbReference type="NCBI Taxonomy" id="652676"/>
    <lineage>
        <taxon>unclassified sequences</taxon>
        <taxon>metagenomes</taxon>
        <taxon>ecological metagenomes</taxon>
    </lineage>
</organism>